<dbReference type="PANTHER" id="PTHR45749">
    <property type="match status" value="1"/>
</dbReference>
<dbReference type="InterPro" id="IPR025398">
    <property type="entry name" value="DUF4371"/>
</dbReference>
<protein>
    <submittedName>
        <fullName evidence="3">Zinc finger MYM-type protein 1-like</fullName>
    </submittedName>
</protein>
<accession>A0ABM4D147</accession>
<dbReference type="PANTHER" id="PTHR45749:SF28">
    <property type="entry name" value="ZINC FINGER MYM-TYPE PROTEIN 1-LIKE-RELATED"/>
    <property type="match status" value="1"/>
</dbReference>
<dbReference type="RefSeq" id="XP_065667953.1">
    <property type="nucleotide sequence ID" value="XM_065811881.1"/>
</dbReference>
<keyword evidence="2" id="KW-1185">Reference proteome</keyword>
<evidence type="ECO:0000313" key="3">
    <source>
        <dbReference type="RefSeq" id="XP_065667953.1"/>
    </source>
</evidence>
<evidence type="ECO:0000259" key="1">
    <source>
        <dbReference type="SMART" id="SM00597"/>
    </source>
</evidence>
<dbReference type="InterPro" id="IPR006580">
    <property type="entry name" value="Znf_TTF"/>
</dbReference>
<dbReference type="Pfam" id="PF14291">
    <property type="entry name" value="DUF4371"/>
    <property type="match status" value="1"/>
</dbReference>
<evidence type="ECO:0000313" key="2">
    <source>
        <dbReference type="Proteomes" id="UP001652625"/>
    </source>
</evidence>
<gene>
    <name evidence="3" type="primary">LOC136088199</name>
</gene>
<reference evidence="3" key="1">
    <citation type="submission" date="2025-08" db="UniProtKB">
        <authorList>
            <consortium name="RefSeq"/>
        </authorList>
    </citation>
    <scope>IDENTIFICATION</scope>
</reference>
<dbReference type="GeneID" id="136088199"/>
<feature type="domain" description="TTF-type" evidence="1">
    <location>
        <begin position="4"/>
        <end position="87"/>
    </location>
</feature>
<dbReference type="Proteomes" id="UP001652625">
    <property type="component" value="Chromosome 12"/>
</dbReference>
<name>A0ABM4D147_HYDVU</name>
<dbReference type="InterPro" id="IPR012337">
    <property type="entry name" value="RNaseH-like_sf"/>
</dbReference>
<dbReference type="SUPFAM" id="SSF53098">
    <property type="entry name" value="Ribonuclease H-like"/>
    <property type="match status" value="1"/>
</dbReference>
<sequence>MVKKTRTFCLSWFEKKSWLSVNDEKNSLFCFYCVLFGGESLWAENGCKDMKHLSERIQKHESSKTHISNSLQFQMLGKTNILSTIDAGYSLSIKKHNELVDKNRHTLSRVIDCIKFCGVHELPLRGHDKTIDSNNRGVFLDMVSYTARLNSAFSDHLKDSKITKNTSKTNQNEILECMYKVYIEEIKREIDKARFVSLQADETTDVSCRSQFVIILRYIKGYQPVERFIAFIDVKDRTAMGLTNVLKEELNCFGLKEKLIAQAYDGAAVMSGSRNGVQSLMKEVYPNAHYVHCYAHQLNLVLKKVCSSNKRVRTFFSTLSGFGVFFTSSPKRNDLLRKITFIQIPRVCETRWNFRSKIKENKTKIGECFNKIINDEGWDNTSVWQSVGNSNTITIKEAYEKFELSINFVRNSITDNVSGSILNDCEKMHENRMKRNTSIELLIEDAKDACDKVIYKISDRFRSIEIFKSFSILDPKNFKFNRQYFPRNHVKNILTNYPMLSEVKLMSELTVLYKNAVFSDIGTINALSQFMHENNLIETFSEVSKLIEIVLVTPVSTADAERCFGTLKRIKTLFKIPQFKIG</sequence>
<organism evidence="2 3">
    <name type="scientific">Hydra vulgaris</name>
    <name type="common">Hydra</name>
    <name type="synonym">Hydra attenuata</name>
    <dbReference type="NCBI Taxonomy" id="6087"/>
    <lineage>
        <taxon>Eukaryota</taxon>
        <taxon>Metazoa</taxon>
        <taxon>Cnidaria</taxon>
        <taxon>Hydrozoa</taxon>
        <taxon>Hydroidolina</taxon>
        <taxon>Anthoathecata</taxon>
        <taxon>Aplanulata</taxon>
        <taxon>Hydridae</taxon>
        <taxon>Hydra</taxon>
    </lineage>
</organism>
<proteinExistence type="predicted"/>
<dbReference type="SMART" id="SM00597">
    <property type="entry name" value="ZnF_TTF"/>
    <property type="match status" value="1"/>
</dbReference>